<accession>A0ABP1DYQ9</accession>
<evidence type="ECO:0000313" key="2">
    <source>
        <dbReference type="EMBL" id="CAL1712342.1"/>
    </source>
</evidence>
<proteinExistence type="predicted"/>
<keyword evidence="3" id="KW-1185">Reference proteome</keyword>
<feature type="region of interest" description="Disordered" evidence="1">
    <location>
        <begin position="124"/>
        <end position="177"/>
    </location>
</feature>
<sequence length="177" mass="19345">MSTLGAKQGHDVIDVSAYLWRSKPLRTRASFLSFHIISNPRVLSETSARSEAPRSSPVIDAQSYQYQQEPQLPSETVQPGQVDVAPQQGATQPGSGTEAPVKVLPARRLSFKEKVVGYAKEIRGAALHKPETKEQGERILQGQEHFEPKKVGPGAHRDRSRSKSPTTKSDKPAPSSP</sequence>
<gene>
    <name evidence="2" type="ORF">GFSPODELE1_LOCUS8786</name>
</gene>
<evidence type="ECO:0000313" key="3">
    <source>
        <dbReference type="Proteomes" id="UP001497453"/>
    </source>
</evidence>
<dbReference type="Proteomes" id="UP001497453">
    <property type="component" value="Chromosome 7"/>
</dbReference>
<name>A0ABP1DYQ9_9APHY</name>
<dbReference type="EMBL" id="OZ037950">
    <property type="protein sequence ID" value="CAL1712342.1"/>
    <property type="molecule type" value="Genomic_DNA"/>
</dbReference>
<reference evidence="3" key="1">
    <citation type="submission" date="2024-04" db="EMBL/GenBank/DDBJ databases">
        <authorList>
            <person name="Shaw F."/>
            <person name="Minotto A."/>
        </authorList>
    </citation>
    <scope>NUCLEOTIDE SEQUENCE [LARGE SCALE GENOMIC DNA]</scope>
</reference>
<protein>
    <submittedName>
        <fullName evidence="2">Uncharacterized protein</fullName>
    </submittedName>
</protein>
<feature type="compositionally biased region" description="Basic and acidic residues" evidence="1">
    <location>
        <begin position="124"/>
        <end position="137"/>
    </location>
</feature>
<evidence type="ECO:0000256" key="1">
    <source>
        <dbReference type="SAM" id="MobiDB-lite"/>
    </source>
</evidence>
<feature type="compositionally biased region" description="Polar residues" evidence="1">
    <location>
        <begin position="64"/>
        <end position="79"/>
    </location>
</feature>
<feature type="region of interest" description="Disordered" evidence="1">
    <location>
        <begin position="64"/>
        <end position="101"/>
    </location>
</feature>
<organism evidence="2 3">
    <name type="scientific">Somion occarium</name>
    <dbReference type="NCBI Taxonomy" id="3059160"/>
    <lineage>
        <taxon>Eukaryota</taxon>
        <taxon>Fungi</taxon>
        <taxon>Dikarya</taxon>
        <taxon>Basidiomycota</taxon>
        <taxon>Agaricomycotina</taxon>
        <taxon>Agaricomycetes</taxon>
        <taxon>Polyporales</taxon>
        <taxon>Cerrenaceae</taxon>
        <taxon>Somion</taxon>
    </lineage>
</organism>